<dbReference type="PROSITE" id="PS00086">
    <property type="entry name" value="CYTOCHROME_P450"/>
    <property type="match status" value="1"/>
</dbReference>
<dbReference type="RefSeq" id="XP_005849595.1">
    <property type="nucleotide sequence ID" value="XM_005849533.1"/>
</dbReference>
<dbReference type="OrthoDB" id="548633at2759"/>
<evidence type="ECO:0000256" key="2">
    <source>
        <dbReference type="ARBA" id="ARBA00010617"/>
    </source>
</evidence>
<dbReference type="GO" id="GO:0005506">
    <property type="term" value="F:iron ion binding"/>
    <property type="evidence" value="ECO:0007669"/>
    <property type="project" value="InterPro"/>
</dbReference>
<dbReference type="InterPro" id="IPR017972">
    <property type="entry name" value="Cyt_P450_CS"/>
</dbReference>
<evidence type="ECO:0008006" key="8">
    <source>
        <dbReference type="Google" id="ProtNLM"/>
    </source>
</evidence>
<keyword evidence="7" id="KW-1185">Reference proteome</keyword>
<dbReference type="Gene3D" id="1.10.630.10">
    <property type="entry name" value="Cytochrome P450"/>
    <property type="match status" value="1"/>
</dbReference>
<dbReference type="GO" id="GO:0020037">
    <property type="term" value="F:heme binding"/>
    <property type="evidence" value="ECO:0007669"/>
    <property type="project" value="InterPro"/>
</dbReference>
<dbReference type="InParanoid" id="E1Z9C7"/>
<evidence type="ECO:0000313" key="7">
    <source>
        <dbReference type="Proteomes" id="UP000008141"/>
    </source>
</evidence>
<dbReference type="PRINTS" id="PR00385">
    <property type="entry name" value="P450"/>
</dbReference>
<dbReference type="PANTHER" id="PTHR24305">
    <property type="entry name" value="CYTOCHROME P450"/>
    <property type="match status" value="1"/>
</dbReference>
<reference evidence="6 7" key="1">
    <citation type="journal article" date="2010" name="Plant Cell">
        <title>The Chlorella variabilis NC64A genome reveals adaptation to photosymbiosis, coevolution with viruses, and cryptic sex.</title>
        <authorList>
            <person name="Blanc G."/>
            <person name="Duncan G."/>
            <person name="Agarkova I."/>
            <person name="Borodovsky M."/>
            <person name="Gurnon J."/>
            <person name="Kuo A."/>
            <person name="Lindquist E."/>
            <person name="Lucas S."/>
            <person name="Pangilinan J."/>
            <person name="Polle J."/>
            <person name="Salamov A."/>
            <person name="Terry A."/>
            <person name="Yamada T."/>
            <person name="Dunigan D.D."/>
            <person name="Grigoriev I.V."/>
            <person name="Claverie J.M."/>
            <person name="Van Etten J.L."/>
        </authorList>
    </citation>
    <scope>NUCLEOTIDE SEQUENCE [LARGE SCALE GENOMIC DNA]</scope>
    <source>
        <strain evidence="6 7">NC64A</strain>
    </source>
</reference>
<name>E1Z9C7_CHLVA</name>
<sequence>MRATLDVIGRVAFDIDFRAVQEFNVAASNSQPTSNPEDDEIFTIIRESMNELNSRWANPLRGRYMFWLPEVRHAMRYWRALQQHMRGVLREIRSRGPPADGDESIAAHLMRLKDPHTGQPLADDRLLPEIATFFVAGTDTTAHTMTWTLYLVAQHPEVEARLCAELDALGLLATPQRPEPRMVEVEDLSRLVYLAAVVKESMRVLPVSADGTAIQAPRDIQLGPHTIPANTIIWVHIFSCHNSARYWDQPDRFLPERFMQPGAEYAASGPQGKTAGEAAAGQQAAAAAAGGQSAPPSQEKLPGDGSSAQGEAEVQHRPDSHGSSSLSPSFSSRAVGSGGGSSQPLRFFPFSQGPRNCVGQSLAKMDYLAILAVLLGRYTFQLTPEVTAPGGVRDIISLTLQPEHGLPVLAVPRVPQL</sequence>
<keyword evidence="3 4" id="KW-0479">Metal-binding</keyword>
<keyword evidence="4" id="KW-0503">Monooxygenase</keyword>
<dbReference type="EMBL" id="GL433839">
    <property type="protein sequence ID" value="EFN57493.1"/>
    <property type="molecule type" value="Genomic_DNA"/>
</dbReference>
<feature type="compositionally biased region" description="Low complexity" evidence="5">
    <location>
        <begin position="321"/>
        <end position="335"/>
    </location>
</feature>
<dbReference type="GeneID" id="17357133"/>
<dbReference type="Pfam" id="PF00067">
    <property type="entry name" value="p450"/>
    <property type="match status" value="2"/>
</dbReference>
<feature type="binding site" description="axial binding residue" evidence="3">
    <location>
        <position position="357"/>
    </location>
    <ligand>
        <name>heme</name>
        <dbReference type="ChEBI" id="CHEBI:30413"/>
    </ligand>
    <ligandPart>
        <name>Fe</name>
        <dbReference type="ChEBI" id="CHEBI:18248"/>
    </ligandPart>
</feature>
<dbReference type="STRING" id="554065.E1Z9C7"/>
<keyword evidence="3 4" id="KW-0408">Iron</keyword>
<dbReference type="KEGG" id="cvr:CHLNCDRAFT_34731"/>
<feature type="region of interest" description="Disordered" evidence="5">
    <location>
        <begin position="264"/>
        <end position="338"/>
    </location>
</feature>
<protein>
    <recommendedName>
        <fullName evidence="8">Cytochrome P450</fullName>
    </recommendedName>
</protein>
<evidence type="ECO:0000256" key="4">
    <source>
        <dbReference type="RuleBase" id="RU000461"/>
    </source>
</evidence>
<evidence type="ECO:0000256" key="5">
    <source>
        <dbReference type="SAM" id="MobiDB-lite"/>
    </source>
</evidence>
<accession>E1Z9C7</accession>
<keyword evidence="4" id="KW-0560">Oxidoreductase</keyword>
<dbReference type="GO" id="GO:0004497">
    <property type="term" value="F:monooxygenase activity"/>
    <property type="evidence" value="ECO:0007669"/>
    <property type="project" value="UniProtKB-KW"/>
</dbReference>
<dbReference type="SUPFAM" id="SSF48264">
    <property type="entry name" value="Cytochrome P450"/>
    <property type="match status" value="1"/>
</dbReference>
<evidence type="ECO:0000313" key="6">
    <source>
        <dbReference type="EMBL" id="EFN57493.1"/>
    </source>
</evidence>
<keyword evidence="3 4" id="KW-0349">Heme</keyword>
<dbReference type="InterPro" id="IPR036396">
    <property type="entry name" value="Cyt_P450_sf"/>
</dbReference>
<dbReference type="eggNOG" id="KOG0156">
    <property type="taxonomic scope" value="Eukaryota"/>
</dbReference>
<comment type="similarity">
    <text evidence="2 4">Belongs to the cytochrome P450 family.</text>
</comment>
<feature type="compositionally biased region" description="Low complexity" evidence="5">
    <location>
        <begin position="275"/>
        <end position="298"/>
    </location>
</feature>
<organism evidence="7">
    <name type="scientific">Chlorella variabilis</name>
    <name type="common">Green alga</name>
    <dbReference type="NCBI Taxonomy" id="554065"/>
    <lineage>
        <taxon>Eukaryota</taxon>
        <taxon>Viridiplantae</taxon>
        <taxon>Chlorophyta</taxon>
        <taxon>core chlorophytes</taxon>
        <taxon>Trebouxiophyceae</taxon>
        <taxon>Chlorellales</taxon>
        <taxon>Chlorellaceae</taxon>
        <taxon>Chlorella clade</taxon>
        <taxon>Chlorella</taxon>
    </lineage>
</organism>
<comment type="cofactor">
    <cofactor evidence="1 3">
        <name>heme</name>
        <dbReference type="ChEBI" id="CHEBI:30413"/>
    </cofactor>
</comment>
<gene>
    <name evidence="6" type="ORF">CHLNCDRAFT_34731</name>
</gene>
<dbReference type="PANTHER" id="PTHR24305:SF166">
    <property type="entry name" value="CYTOCHROME P450 12A4, MITOCHONDRIAL-RELATED"/>
    <property type="match status" value="1"/>
</dbReference>
<evidence type="ECO:0000256" key="3">
    <source>
        <dbReference type="PIRSR" id="PIRSR602401-1"/>
    </source>
</evidence>
<dbReference type="InterPro" id="IPR002401">
    <property type="entry name" value="Cyt_P450_E_grp-I"/>
</dbReference>
<evidence type="ECO:0000256" key="1">
    <source>
        <dbReference type="ARBA" id="ARBA00001971"/>
    </source>
</evidence>
<dbReference type="AlphaFoldDB" id="E1Z9C7"/>
<dbReference type="PRINTS" id="PR00463">
    <property type="entry name" value="EP450I"/>
</dbReference>
<dbReference type="InterPro" id="IPR001128">
    <property type="entry name" value="Cyt_P450"/>
</dbReference>
<dbReference type="Proteomes" id="UP000008141">
    <property type="component" value="Unassembled WGS sequence"/>
</dbReference>
<proteinExistence type="inferred from homology"/>
<dbReference type="InterPro" id="IPR050121">
    <property type="entry name" value="Cytochrome_P450_monoxygenase"/>
</dbReference>
<dbReference type="GO" id="GO:0016705">
    <property type="term" value="F:oxidoreductase activity, acting on paired donors, with incorporation or reduction of molecular oxygen"/>
    <property type="evidence" value="ECO:0007669"/>
    <property type="project" value="InterPro"/>
</dbReference>